<dbReference type="AlphaFoldDB" id="A0A9N9FW93"/>
<proteinExistence type="predicted"/>
<feature type="non-terminal residue" evidence="2">
    <location>
        <position position="1"/>
    </location>
</feature>
<evidence type="ECO:0000313" key="3">
    <source>
        <dbReference type="Proteomes" id="UP000789342"/>
    </source>
</evidence>
<reference evidence="2" key="1">
    <citation type="submission" date="2021-06" db="EMBL/GenBank/DDBJ databases">
        <authorList>
            <person name="Kallberg Y."/>
            <person name="Tangrot J."/>
            <person name="Rosling A."/>
        </authorList>
    </citation>
    <scope>NUCLEOTIDE SEQUENCE</scope>
    <source>
        <strain evidence="2">CL551</strain>
    </source>
</reference>
<gene>
    <name evidence="2" type="ORF">AMORRO_LOCUS6059</name>
</gene>
<evidence type="ECO:0000256" key="1">
    <source>
        <dbReference type="SAM" id="Coils"/>
    </source>
</evidence>
<accession>A0A9N9FW93</accession>
<evidence type="ECO:0000313" key="2">
    <source>
        <dbReference type="EMBL" id="CAG8561929.1"/>
    </source>
</evidence>
<dbReference type="Proteomes" id="UP000789342">
    <property type="component" value="Unassembled WGS sequence"/>
</dbReference>
<keyword evidence="3" id="KW-1185">Reference proteome</keyword>
<comment type="caution">
    <text evidence="2">The sequence shown here is derived from an EMBL/GenBank/DDBJ whole genome shotgun (WGS) entry which is preliminary data.</text>
</comment>
<sequence length="438" mass="51010">IWCNNGEIAEGSSDMSGNKKSVSKDIAPGEGGILLVNSSKKRAVTEFYVDNKVETGKETSIFQKLTKTVTNNMQSLKQTVTLKDNMAFPIHNEKYNIKAKDAANQYWTSDNINRIALMNEDENDPTQLWKLLSTNTPDVYFIAKYVPGQEEMEMCVTWVPSQKFFQLKPQDWADKYQQFTFEQRLGGYTTAICNVKDCSIYAARSDRSELSDYLVGPGDEILWPYQSERDQDAETVWQAFKHNLGGHDYYIVAQKLSQELNNNQIFSVEDGNVTTKHVLSRRRSQLEREKEEYDKLESHISNVKRKYEEDSYHEFICHFDNINPIVSNLFTQDEINEIANIDCFVKWRGFEEPFISWTRKLASKEAVEIPKIIKKEIKEEYIYVLQMYKNLNKIWSNGRYNNRCKGDRSILEDTHLHLVVHDLLYDTIEGINNVNVDW</sequence>
<name>A0A9N9FW93_9GLOM</name>
<keyword evidence="1" id="KW-0175">Coiled coil</keyword>
<protein>
    <submittedName>
        <fullName evidence="2">14945_t:CDS:1</fullName>
    </submittedName>
</protein>
<feature type="coiled-coil region" evidence="1">
    <location>
        <begin position="276"/>
        <end position="306"/>
    </location>
</feature>
<organism evidence="2 3">
    <name type="scientific">Acaulospora morrowiae</name>
    <dbReference type="NCBI Taxonomy" id="94023"/>
    <lineage>
        <taxon>Eukaryota</taxon>
        <taxon>Fungi</taxon>
        <taxon>Fungi incertae sedis</taxon>
        <taxon>Mucoromycota</taxon>
        <taxon>Glomeromycotina</taxon>
        <taxon>Glomeromycetes</taxon>
        <taxon>Diversisporales</taxon>
        <taxon>Acaulosporaceae</taxon>
        <taxon>Acaulospora</taxon>
    </lineage>
</organism>
<dbReference type="EMBL" id="CAJVPV010003892">
    <property type="protein sequence ID" value="CAG8561929.1"/>
    <property type="molecule type" value="Genomic_DNA"/>
</dbReference>
<dbReference type="OrthoDB" id="2370656at2759"/>